<protein>
    <recommendedName>
        <fullName evidence="19">Serine/threonine-protein kinase receptor</fullName>
        <ecNumber evidence="19">2.7.11.30</ecNumber>
    </recommendedName>
</protein>
<evidence type="ECO:0000256" key="6">
    <source>
        <dbReference type="ARBA" id="ARBA00022723"/>
    </source>
</evidence>
<evidence type="ECO:0000256" key="14">
    <source>
        <dbReference type="ARBA" id="ARBA00023170"/>
    </source>
</evidence>
<evidence type="ECO:0000256" key="19">
    <source>
        <dbReference type="RuleBase" id="RU361271"/>
    </source>
</evidence>
<evidence type="ECO:0000256" key="16">
    <source>
        <dbReference type="ARBA" id="ARBA00047681"/>
    </source>
</evidence>
<evidence type="ECO:0000256" key="20">
    <source>
        <dbReference type="SAM" id="MobiDB-lite"/>
    </source>
</evidence>
<proteinExistence type="inferred from homology"/>
<evidence type="ECO:0000256" key="5">
    <source>
        <dbReference type="ARBA" id="ARBA00022692"/>
    </source>
</evidence>
<evidence type="ECO:0000256" key="18">
    <source>
        <dbReference type="PROSITE-ProRule" id="PRU10141"/>
    </source>
</evidence>
<dbReference type="EMBL" id="OZ034831">
    <property type="protein sequence ID" value="CAL1688430.1"/>
    <property type="molecule type" value="Genomic_DNA"/>
</dbReference>
<feature type="signal peptide" evidence="21">
    <location>
        <begin position="1"/>
        <end position="23"/>
    </location>
</feature>
<dbReference type="Gene3D" id="3.30.200.20">
    <property type="entry name" value="Phosphorylase Kinase, domain 1"/>
    <property type="match status" value="1"/>
</dbReference>
<feature type="compositionally biased region" description="Polar residues" evidence="20">
    <location>
        <begin position="811"/>
        <end position="832"/>
    </location>
</feature>
<dbReference type="InterPro" id="IPR000472">
    <property type="entry name" value="Activin_recp"/>
</dbReference>
<dbReference type="InterPro" id="IPR017441">
    <property type="entry name" value="Protein_kinase_ATP_BS"/>
</dbReference>
<dbReference type="Gene3D" id="1.10.510.10">
    <property type="entry name" value="Transferase(Phosphotransferase) domain 1"/>
    <property type="match status" value="1"/>
</dbReference>
<keyword evidence="15" id="KW-0325">Glycoprotein</keyword>
<name>A0AAV2P676_9HYME</name>
<comment type="catalytic activity">
    <reaction evidence="16">
        <text>L-seryl-[receptor-protein] + ATP = O-phospho-L-seryl-[receptor-protein] + ADP + H(+)</text>
        <dbReference type="Rhea" id="RHEA:18673"/>
        <dbReference type="Rhea" id="RHEA-COMP:11022"/>
        <dbReference type="Rhea" id="RHEA-COMP:11023"/>
        <dbReference type="ChEBI" id="CHEBI:15378"/>
        <dbReference type="ChEBI" id="CHEBI:29999"/>
        <dbReference type="ChEBI" id="CHEBI:30616"/>
        <dbReference type="ChEBI" id="CHEBI:83421"/>
        <dbReference type="ChEBI" id="CHEBI:456216"/>
        <dbReference type="EC" id="2.7.11.30"/>
    </reaction>
</comment>
<evidence type="ECO:0000256" key="12">
    <source>
        <dbReference type="ARBA" id="ARBA00022989"/>
    </source>
</evidence>
<evidence type="ECO:0000256" key="10">
    <source>
        <dbReference type="ARBA" id="ARBA00022840"/>
    </source>
</evidence>
<dbReference type="CDD" id="cd14054">
    <property type="entry name" value="STKc_BMPR2_AMHR2"/>
    <property type="match status" value="1"/>
</dbReference>
<keyword evidence="4 19" id="KW-0808">Transferase</keyword>
<evidence type="ECO:0000259" key="22">
    <source>
        <dbReference type="PROSITE" id="PS50011"/>
    </source>
</evidence>
<dbReference type="PANTHER" id="PTHR23255">
    <property type="entry name" value="TRANSFORMING GROWTH FACTOR-BETA RECEPTOR TYPE I AND II"/>
    <property type="match status" value="1"/>
</dbReference>
<dbReference type="InterPro" id="IPR000719">
    <property type="entry name" value="Prot_kinase_dom"/>
</dbReference>
<feature type="region of interest" description="Disordered" evidence="20">
    <location>
        <begin position="801"/>
        <end position="852"/>
    </location>
</feature>
<dbReference type="InterPro" id="IPR001245">
    <property type="entry name" value="Ser-Thr/Tyr_kinase_cat_dom"/>
</dbReference>
<evidence type="ECO:0000256" key="15">
    <source>
        <dbReference type="ARBA" id="ARBA00023180"/>
    </source>
</evidence>
<comment type="similarity">
    <text evidence="2 19">Belongs to the protein kinase superfamily. TKL Ser/Thr protein kinase family. TGFB receptor subfamily.</text>
</comment>
<dbReference type="GO" id="GO:0005024">
    <property type="term" value="F:transforming growth factor beta receptor activity"/>
    <property type="evidence" value="ECO:0007669"/>
    <property type="project" value="TreeGrafter"/>
</dbReference>
<evidence type="ECO:0000313" key="23">
    <source>
        <dbReference type="EMBL" id="CAL1688430.1"/>
    </source>
</evidence>
<evidence type="ECO:0000256" key="17">
    <source>
        <dbReference type="ARBA" id="ARBA00048773"/>
    </source>
</evidence>
<evidence type="ECO:0000313" key="24">
    <source>
        <dbReference type="Proteomes" id="UP001497644"/>
    </source>
</evidence>
<feature type="binding site" evidence="18">
    <location>
        <position position="253"/>
    </location>
    <ligand>
        <name>ATP</name>
        <dbReference type="ChEBI" id="CHEBI:30616"/>
    </ligand>
</feature>
<evidence type="ECO:0000256" key="7">
    <source>
        <dbReference type="ARBA" id="ARBA00022729"/>
    </source>
</evidence>
<comment type="subcellular location">
    <subcellularLocation>
        <location evidence="1 19">Membrane</location>
        <topology evidence="1 19">Single-pass type I membrane protein</topology>
    </subcellularLocation>
</comment>
<evidence type="ECO:0000256" key="1">
    <source>
        <dbReference type="ARBA" id="ARBA00004479"/>
    </source>
</evidence>
<keyword evidence="24" id="KW-1185">Reference proteome</keyword>
<keyword evidence="14 19" id="KW-0675">Receptor</keyword>
<gene>
    <name evidence="23" type="ORF">LPLAT_LOCUS13498</name>
</gene>
<dbReference type="GO" id="GO:0043235">
    <property type="term" value="C:receptor complex"/>
    <property type="evidence" value="ECO:0007669"/>
    <property type="project" value="TreeGrafter"/>
</dbReference>
<evidence type="ECO:0000256" key="21">
    <source>
        <dbReference type="SAM" id="SignalP"/>
    </source>
</evidence>
<dbReference type="PANTHER" id="PTHR23255:SF100">
    <property type="entry name" value="RECEPTOR PROTEIN SERINE_THREONINE KINASE"/>
    <property type="match status" value="1"/>
</dbReference>
<feature type="chain" id="PRO_5043674082" description="Serine/threonine-protein kinase receptor" evidence="21">
    <location>
        <begin position="24"/>
        <end position="919"/>
    </location>
</feature>
<evidence type="ECO:0000256" key="11">
    <source>
        <dbReference type="ARBA" id="ARBA00022842"/>
    </source>
</evidence>
<dbReference type="InterPro" id="IPR045860">
    <property type="entry name" value="Snake_toxin-like_sf"/>
</dbReference>
<keyword evidence="19" id="KW-0464">Manganese</keyword>
<keyword evidence="10 18" id="KW-0067">ATP-binding</keyword>
<keyword evidence="13 19" id="KW-0472">Membrane</keyword>
<keyword evidence="9 19" id="KW-0418">Kinase</keyword>
<dbReference type="EC" id="2.7.11.30" evidence="19"/>
<dbReference type="GO" id="GO:0005886">
    <property type="term" value="C:plasma membrane"/>
    <property type="evidence" value="ECO:0007669"/>
    <property type="project" value="TreeGrafter"/>
</dbReference>
<reference evidence="23" key="1">
    <citation type="submission" date="2024-04" db="EMBL/GenBank/DDBJ databases">
        <authorList>
            <consortium name="Molecular Ecology Group"/>
        </authorList>
    </citation>
    <scope>NUCLEOTIDE SEQUENCE</scope>
</reference>
<dbReference type="FunFam" id="1.10.510.10:FF:000487">
    <property type="entry name" value="Anti-Muellerian hormone type-2 receptor"/>
    <property type="match status" value="1"/>
</dbReference>
<dbReference type="PRINTS" id="PR00653">
    <property type="entry name" value="ACTIVIN2R"/>
</dbReference>
<keyword evidence="8 18" id="KW-0547">Nucleotide-binding</keyword>
<evidence type="ECO:0000256" key="9">
    <source>
        <dbReference type="ARBA" id="ARBA00022777"/>
    </source>
</evidence>
<dbReference type="Proteomes" id="UP001497644">
    <property type="component" value="Chromosome 8"/>
</dbReference>
<dbReference type="CDD" id="cd23533">
    <property type="entry name" value="TFP_LU_ECD_BMPR2_like"/>
    <property type="match status" value="1"/>
</dbReference>
<keyword evidence="6 19" id="KW-0479">Metal-binding</keyword>
<dbReference type="GO" id="GO:0046872">
    <property type="term" value="F:metal ion binding"/>
    <property type="evidence" value="ECO:0007669"/>
    <property type="project" value="UniProtKB-KW"/>
</dbReference>
<accession>A0AAV2P676</accession>
<sequence length="919" mass="103213">MRAIVSIALITLLCGISLAPVNASRRCARKKNVENPSLRQSSAGVPENASNDHKVNENVTCDNFCHALWLEDKTANGTEIIILSQGCWKQSGEEKCENTQCVALERSTKALNNTKFCCCHGDYCNLNITSSNLTYSDNKIFNPHNISSQKSQPTTEYLEQSNSERWMLIIVSIIVCTLLVICTIAMIIYRMYHNNILARLGKPLPYNDQFMDSTALRTGTYTVDHLKLTTIVGQGRYGSVWQGSMGDQDVAVKIYPSHYRNYFQNERDTYCLPFMEHPSLLSYYGVDERISMEGSVEYLLVFSFASGGSLTDFLRTHTIDWTTFCKMSLSIVKGLAYLHTDIRKGDKFKPCIAHRDINSRNILIKADGTCCICDLGLAVQISGSKYYSNGEEQHAELKSINDVGTLRYMAPEVLEGAVNLRDCESSLKQIDVYAMGLVLWELVTRCSDIYIPGSEVPQYKQPYENEIGLHPTFEQMQVLVSRNKARPLLEGNLVDRPGVRLIKETMEDCWDADAEARLTALCIEERLSELQSHRVTMHFTDGSPMVNSHCTLVPSTTNSLYSESSHHDNVHVVQLALNMVQDGNTNDSAIAENLVTLSPSDSVAHEHSFKNSNEVATYNHTHTLQPYQGRNPCMERNLMLQSDSLDDLGCNGNVLVDKSLKHACHDQYKIATEAQGLVSHDYLSQHTTQLTQLRPATPIPYVQNVISDEGSTSCSKRKQTNIQDSSLQESPRKKLFAWPNLKKLLINKKMYPYSRYQIDREDSKSNLLSKQNIQIKTVETNVTISSGGKYVNGIVGKTSTSTMPVEKNDKNTMQTGKQKQYETDNTTSNARPSTLPLDPHMRIKTPGDLPPSVRKIRGRAQSTARFSLYDDRMMCNILNEEDDRNDKAIWNSVPFGMDLGDNDGKHSPTKLGTKNVTCF</sequence>
<dbReference type="PROSITE" id="PS50011">
    <property type="entry name" value="PROTEIN_KINASE_DOM"/>
    <property type="match status" value="1"/>
</dbReference>
<keyword evidence="12 19" id="KW-1133">Transmembrane helix</keyword>
<dbReference type="Pfam" id="PF01064">
    <property type="entry name" value="Activin_recp"/>
    <property type="match status" value="1"/>
</dbReference>
<comment type="cofactor">
    <cofactor evidence="19">
        <name>Mg(2+)</name>
        <dbReference type="ChEBI" id="CHEBI:18420"/>
    </cofactor>
    <cofactor evidence="19">
        <name>Mn(2+)</name>
        <dbReference type="ChEBI" id="CHEBI:29035"/>
    </cofactor>
</comment>
<comment type="catalytic activity">
    <reaction evidence="17 19">
        <text>L-threonyl-[receptor-protein] + ATP = O-phospho-L-threonyl-[receptor-protein] + ADP + H(+)</text>
        <dbReference type="Rhea" id="RHEA:44880"/>
        <dbReference type="Rhea" id="RHEA-COMP:11024"/>
        <dbReference type="Rhea" id="RHEA-COMP:11025"/>
        <dbReference type="ChEBI" id="CHEBI:15378"/>
        <dbReference type="ChEBI" id="CHEBI:30013"/>
        <dbReference type="ChEBI" id="CHEBI:30616"/>
        <dbReference type="ChEBI" id="CHEBI:61977"/>
        <dbReference type="ChEBI" id="CHEBI:456216"/>
        <dbReference type="EC" id="2.7.11.30"/>
    </reaction>
</comment>
<dbReference type="Gene3D" id="2.10.60.10">
    <property type="entry name" value="CD59"/>
    <property type="match status" value="1"/>
</dbReference>
<evidence type="ECO:0000256" key="3">
    <source>
        <dbReference type="ARBA" id="ARBA00022527"/>
    </source>
</evidence>
<keyword evidence="7 21" id="KW-0732">Signal</keyword>
<keyword evidence="3 19" id="KW-0723">Serine/threonine-protein kinase</keyword>
<dbReference type="SUPFAM" id="SSF57302">
    <property type="entry name" value="Snake toxin-like"/>
    <property type="match status" value="1"/>
</dbReference>
<dbReference type="GO" id="GO:0005524">
    <property type="term" value="F:ATP binding"/>
    <property type="evidence" value="ECO:0007669"/>
    <property type="project" value="UniProtKB-UniRule"/>
</dbReference>
<feature type="domain" description="Protein kinase" evidence="22">
    <location>
        <begin position="226"/>
        <end position="536"/>
    </location>
</feature>
<dbReference type="GO" id="GO:0030509">
    <property type="term" value="P:BMP signaling pathway"/>
    <property type="evidence" value="ECO:0007669"/>
    <property type="project" value="TreeGrafter"/>
</dbReference>
<keyword evidence="5 19" id="KW-0812">Transmembrane</keyword>
<evidence type="ECO:0000256" key="8">
    <source>
        <dbReference type="ARBA" id="ARBA00022741"/>
    </source>
</evidence>
<evidence type="ECO:0000256" key="13">
    <source>
        <dbReference type="ARBA" id="ARBA00023136"/>
    </source>
</evidence>
<evidence type="ECO:0000256" key="2">
    <source>
        <dbReference type="ARBA" id="ARBA00009605"/>
    </source>
</evidence>
<organism evidence="23 24">
    <name type="scientific">Lasius platythorax</name>
    <dbReference type="NCBI Taxonomy" id="488582"/>
    <lineage>
        <taxon>Eukaryota</taxon>
        <taxon>Metazoa</taxon>
        <taxon>Ecdysozoa</taxon>
        <taxon>Arthropoda</taxon>
        <taxon>Hexapoda</taxon>
        <taxon>Insecta</taxon>
        <taxon>Pterygota</taxon>
        <taxon>Neoptera</taxon>
        <taxon>Endopterygota</taxon>
        <taxon>Hymenoptera</taxon>
        <taxon>Apocrita</taxon>
        <taxon>Aculeata</taxon>
        <taxon>Formicoidea</taxon>
        <taxon>Formicidae</taxon>
        <taxon>Formicinae</taxon>
        <taxon>Lasius</taxon>
        <taxon>Lasius</taxon>
    </lineage>
</organism>
<dbReference type="InterPro" id="IPR000333">
    <property type="entry name" value="TGFB_receptor"/>
</dbReference>
<feature type="transmembrane region" description="Helical" evidence="19">
    <location>
        <begin position="166"/>
        <end position="189"/>
    </location>
</feature>
<evidence type="ECO:0000256" key="4">
    <source>
        <dbReference type="ARBA" id="ARBA00022679"/>
    </source>
</evidence>
<dbReference type="SUPFAM" id="SSF56112">
    <property type="entry name" value="Protein kinase-like (PK-like)"/>
    <property type="match status" value="1"/>
</dbReference>
<dbReference type="InterPro" id="IPR011009">
    <property type="entry name" value="Kinase-like_dom_sf"/>
</dbReference>
<keyword evidence="11 19" id="KW-0460">Magnesium</keyword>
<dbReference type="Pfam" id="PF07714">
    <property type="entry name" value="PK_Tyr_Ser-Thr"/>
    <property type="match status" value="1"/>
</dbReference>
<dbReference type="PROSITE" id="PS00107">
    <property type="entry name" value="PROTEIN_KINASE_ATP"/>
    <property type="match status" value="1"/>
</dbReference>
<dbReference type="AlphaFoldDB" id="A0AAV2P676"/>